<dbReference type="AlphaFoldDB" id="A0A1S3HFH5"/>
<dbReference type="InterPro" id="IPR011011">
    <property type="entry name" value="Znf_FYVE_PHD"/>
</dbReference>
<dbReference type="InterPro" id="IPR013083">
    <property type="entry name" value="Znf_RING/FYVE/PHD"/>
</dbReference>
<dbReference type="FunFam" id="2.30.29.30:FF:000135">
    <property type="entry name" value="Myotubularin related protein 6"/>
    <property type="match status" value="1"/>
</dbReference>
<sequence>MEFIKTPKVENVRLLDRFNVRKPIVGTLYLTATHLIFVDPAGKRETWILHMHIASIEKQPLSTTGSPLVIRCKTFLCVTFIIPRERDCHDIYTSLLKLAHPTDIEELYAFHYTSPDDMPKHQGWNFFSLESEYLRMGVPNAHWALTQMNKDYEICDTYPKYLYVPSGVSTPVLIASARFRSRGRLPVLCYLHNTNQAAICRCSQPLAGFKARCEEDEKMLHAILKANPKSEFMYVVDTRPKINAMANRAAGKGYESEVFYSDIKFQFCGIENIHVMRSSLQKLVEVSELKNPSMSAFLTGLETSGWQKHIRAIMETAVFIANAVEDGISVLVHCSDGWDRTAQTCSLASIFLDPYYRTLHGFQALIEKEWLSFGHKFTDRCRFLESIEAKEESPVFTQFIECVWQLMQQFPCAFQFNERFLLTIHDHVYSCQFGTFIGNCEKDRLDLRLSERTYSLWGHMLNHTSEYINPMFKKDYELTNPVLRPNCNPQVFRFWKSMYNRFDNGVHPRENIGDILSAMTDHSTSLEDHVILLEKRVKSLLKLLGKSEDTLKSKLQGLVSSESLYMLCELTKGLSPLSGDGGHAAANSAQTASPQNSKTVNNTSIDGSAVGGDNSVRDNEVRRSDSESGFEDGGSQMSKSGMELEGIEEVDSLQDSPVISQSNSLDNLMLEQLELEMESVAVDWKTLRNIKQCSCAAPFEHYTKKHHCWKCGNVFCQRCIGRHIPLPGHYAQRPVPVCKSCYKEVKHSPSVNSFQSIQTLSPNTPTAPV</sequence>
<dbReference type="PANTHER" id="PTHR10807">
    <property type="entry name" value="MYOTUBULARIN-RELATED"/>
    <property type="match status" value="1"/>
</dbReference>
<keyword evidence="8" id="KW-0443">Lipid metabolism</keyword>
<dbReference type="RefSeq" id="XP_013384221.1">
    <property type="nucleotide sequence ID" value="XM_013528767.1"/>
</dbReference>
<evidence type="ECO:0000256" key="7">
    <source>
        <dbReference type="ARBA" id="ARBA00022833"/>
    </source>
</evidence>
<evidence type="ECO:0000256" key="9">
    <source>
        <dbReference type="ARBA" id="ARBA00023136"/>
    </source>
</evidence>
<dbReference type="EC" id="3.1.3.95" evidence="3"/>
<dbReference type="SMART" id="SM00064">
    <property type="entry name" value="FYVE"/>
    <property type="match status" value="1"/>
</dbReference>
<dbReference type="Pfam" id="PF01363">
    <property type="entry name" value="FYVE"/>
    <property type="match status" value="1"/>
</dbReference>
<evidence type="ECO:0000256" key="5">
    <source>
        <dbReference type="ARBA" id="ARBA00022771"/>
    </source>
</evidence>
<dbReference type="PROSITE" id="PS00383">
    <property type="entry name" value="TYR_PHOSPHATASE_1"/>
    <property type="match status" value="1"/>
</dbReference>
<keyword evidence="17" id="KW-1185">Reference proteome</keyword>
<dbReference type="GO" id="GO:0008270">
    <property type="term" value="F:zinc ion binding"/>
    <property type="evidence" value="ECO:0007669"/>
    <property type="project" value="UniProtKB-KW"/>
</dbReference>
<feature type="active site" description="Phosphocysteine intermediate" evidence="11">
    <location>
        <position position="334"/>
    </location>
</feature>
<keyword evidence="6" id="KW-0378">Hydrolase</keyword>
<dbReference type="PROSITE" id="PS51339">
    <property type="entry name" value="PPASE_MYOTUBULARIN"/>
    <property type="match status" value="1"/>
</dbReference>
<name>A0A1S3HFH5_LINAN</name>
<keyword evidence="9" id="KW-0472">Membrane</keyword>
<dbReference type="CDD" id="cd13210">
    <property type="entry name" value="PH-GRAM_MTMR6-like"/>
    <property type="match status" value="1"/>
</dbReference>
<feature type="domain" description="FYVE-type" evidence="15">
    <location>
        <begin position="695"/>
        <end position="746"/>
    </location>
</feature>
<evidence type="ECO:0000259" key="15">
    <source>
        <dbReference type="PROSITE" id="PS50178"/>
    </source>
</evidence>
<evidence type="ECO:0000256" key="12">
    <source>
        <dbReference type="PIRSR" id="PIRSR630564-2"/>
    </source>
</evidence>
<evidence type="ECO:0000256" key="14">
    <source>
        <dbReference type="SAM" id="MobiDB-lite"/>
    </source>
</evidence>
<evidence type="ECO:0000256" key="8">
    <source>
        <dbReference type="ARBA" id="ARBA00023098"/>
    </source>
</evidence>
<dbReference type="InterPro" id="IPR010569">
    <property type="entry name" value="Myotubularin-like_Pase_dom"/>
</dbReference>
<evidence type="ECO:0000256" key="2">
    <source>
        <dbReference type="ARBA" id="ARBA00007471"/>
    </source>
</evidence>
<dbReference type="STRING" id="7574.A0A1S3HFH5"/>
<dbReference type="InterPro" id="IPR003595">
    <property type="entry name" value="Tyr_Pase_cat"/>
</dbReference>
<evidence type="ECO:0000256" key="1">
    <source>
        <dbReference type="ARBA" id="ARBA00004370"/>
    </source>
</evidence>
<evidence type="ECO:0000313" key="18">
    <source>
        <dbReference type="RefSeq" id="XP_013384221.1"/>
    </source>
</evidence>
<dbReference type="Pfam" id="PF21098">
    <property type="entry name" value="PH-GRAM_MTMR6-like"/>
    <property type="match status" value="1"/>
</dbReference>
<evidence type="ECO:0000256" key="11">
    <source>
        <dbReference type="PIRSR" id="PIRSR630564-1"/>
    </source>
</evidence>
<feature type="binding site" evidence="12">
    <location>
        <begin position="272"/>
        <end position="273"/>
    </location>
    <ligand>
        <name>substrate</name>
    </ligand>
</feature>
<dbReference type="Gene3D" id="2.30.29.30">
    <property type="entry name" value="Pleckstrin-homology domain (PH domain)/Phosphotyrosine-binding domain (PTB)"/>
    <property type="match status" value="1"/>
</dbReference>
<keyword evidence="5 13" id="KW-0863">Zinc-finger</keyword>
<dbReference type="GeneID" id="106154421"/>
<dbReference type="SUPFAM" id="SSF57903">
    <property type="entry name" value="FYVE/PHD zinc finger"/>
    <property type="match status" value="1"/>
</dbReference>
<keyword evidence="4" id="KW-0479">Metal-binding</keyword>
<proteinExistence type="inferred from homology"/>
<dbReference type="GO" id="GO:0016020">
    <property type="term" value="C:membrane"/>
    <property type="evidence" value="ECO:0007669"/>
    <property type="project" value="UniProtKB-SubCell"/>
</dbReference>
<keyword evidence="7" id="KW-0862">Zinc</keyword>
<dbReference type="PROSITE" id="PS50178">
    <property type="entry name" value="ZF_FYVE"/>
    <property type="match status" value="1"/>
</dbReference>
<evidence type="ECO:0000256" key="6">
    <source>
        <dbReference type="ARBA" id="ARBA00022801"/>
    </source>
</evidence>
<dbReference type="InterPro" id="IPR000306">
    <property type="entry name" value="Znf_FYVE"/>
</dbReference>
<evidence type="ECO:0000259" key="16">
    <source>
        <dbReference type="PROSITE" id="PS51339"/>
    </source>
</evidence>
<dbReference type="PANTHER" id="PTHR10807:SF8">
    <property type="entry name" value="PHOSPHATIDYLINOSITOL-3-PHOSPHATE PHOSPHATASE"/>
    <property type="match status" value="1"/>
</dbReference>
<dbReference type="CDD" id="cd15738">
    <property type="entry name" value="FYVE_MTMR_unchar"/>
    <property type="match status" value="1"/>
</dbReference>
<dbReference type="InterPro" id="IPR011993">
    <property type="entry name" value="PH-like_dom_sf"/>
</dbReference>
<dbReference type="GO" id="GO:0005737">
    <property type="term" value="C:cytoplasm"/>
    <property type="evidence" value="ECO:0007669"/>
    <property type="project" value="TreeGrafter"/>
</dbReference>
<dbReference type="SUPFAM" id="SSF50729">
    <property type="entry name" value="PH domain-like"/>
    <property type="match status" value="1"/>
</dbReference>
<feature type="domain" description="Myotubularin phosphatase" evidence="16">
    <location>
        <begin position="123"/>
        <end position="499"/>
    </location>
</feature>
<dbReference type="GO" id="GO:0052629">
    <property type="term" value="F:phosphatidylinositol-3,5-bisphosphate 3-phosphatase activity"/>
    <property type="evidence" value="ECO:0007669"/>
    <property type="project" value="UniProtKB-EC"/>
</dbReference>
<evidence type="ECO:0000256" key="10">
    <source>
        <dbReference type="ARBA" id="ARBA00032571"/>
    </source>
</evidence>
<comment type="similarity">
    <text evidence="2">Belongs to the protein-tyrosine phosphatase family. Non-receptor class myotubularin subfamily.</text>
</comment>
<dbReference type="InterPro" id="IPR016130">
    <property type="entry name" value="Tyr_Pase_AS"/>
</dbReference>
<dbReference type="GO" id="GO:0046856">
    <property type="term" value="P:phosphatidylinositol dephosphorylation"/>
    <property type="evidence" value="ECO:0007669"/>
    <property type="project" value="TreeGrafter"/>
</dbReference>
<dbReference type="CDD" id="cd14532">
    <property type="entry name" value="PTP-MTMR6-like"/>
    <property type="match status" value="1"/>
</dbReference>
<dbReference type="InterPro" id="IPR017455">
    <property type="entry name" value="Znf_FYVE-rel"/>
</dbReference>
<dbReference type="GO" id="GO:0004438">
    <property type="term" value="F:phosphatidylinositol-3-phosphate phosphatase activity"/>
    <property type="evidence" value="ECO:0007669"/>
    <property type="project" value="TreeGrafter"/>
</dbReference>
<dbReference type="InterPro" id="IPR029021">
    <property type="entry name" value="Prot-tyrosine_phosphatase-like"/>
</dbReference>
<dbReference type="Pfam" id="PF06602">
    <property type="entry name" value="Myotub-related"/>
    <property type="match status" value="1"/>
</dbReference>
<protein>
    <recommendedName>
        <fullName evidence="3">phosphatidylinositol-3,5-bisphosphate 3-phosphatase</fullName>
        <ecNumber evidence="3">3.1.3.95</ecNumber>
    </recommendedName>
    <alternativeName>
        <fullName evidence="10">Phosphatidylinositol-3,5-bisphosphate 3-phosphatase</fullName>
    </alternativeName>
</protein>
<feature type="compositionally biased region" description="Basic and acidic residues" evidence="14">
    <location>
        <begin position="615"/>
        <end position="626"/>
    </location>
</feature>
<reference evidence="18" key="1">
    <citation type="journal article" date="2015" name="Nat. Commun.">
        <title>The Lingula genome provides insights into brachiopod evolution and the origin of phosphate biomineralization.</title>
        <authorList>
            <person name="Luo Y.J."/>
            <person name="Takeuchi T."/>
            <person name="Koyanagi R."/>
            <person name="Yamada L."/>
            <person name="Kanda M."/>
            <person name="Khalturina M."/>
            <person name="Fujie M."/>
            <person name="Yamasaki S.I."/>
            <person name="Endo K."/>
            <person name="Satoh N."/>
        </authorList>
    </citation>
    <scope>NUCLEOTIDE SEQUENCE</scope>
</reference>
<accession>A0A1S3HFH5</accession>
<dbReference type="InParanoid" id="A0A1S3HFH5"/>
<dbReference type="Proteomes" id="UP000085678">
    <property type="component" value="Unplaced"/>
</dbReference>
<comment type="subcellular location">
    <subcellularLocation>
        <location evidence="1">Membrane</location>
    </subcellularLocation>
</comment>
<evidence type="ECO:0000313" key="17">
    <source>
        <dbReference type="Proteomes" id="UP000085678"/>
    </source>
</evidence>
<dbReference type="InterPro" id="IPR048994">
    <property type="entry name" value="PH-GRAM_MTMR6-9"/>
</dbReference>
<evidence type="ECO:0000256" key="4">
    <source>
        <dbReference type="ARBA" id="ARBA00022723"/>
    </source>
</evidence>
<dbReference type="SUPFAM" id="SSF52799">
    <property type="entry name" value="(Phosphotyrosine protein) phosphatases II"/>
    <property type="match status" value="1"/>
</dbReference>
<dbReference type="SMART" id="SM00404">
    <property type="entry name" value="PTPc_motif"/>
    <property type="match status" value="1"/>
</dbReference>
<dbReference type="OrthoDB" id="271628at2759"/>
<dbReference type="Gene3D" id="3.30.40.10">
    <property type="entry name" value="Zinc/RING finger domain, C3HC4 (zinc finger)"/>
    <property type="match status" value="1"/>
</dbReference>
<feature type="binding site" evidence="12">
    <location>
        <begin position="334"/>
        <end position="340"/>
    </location>
    <ligand>
        <name>substrate</name>
    </ligand>
</feature>
<reference evidence="18" key="2">
    <citation type="submission" date="2025-08" db="UniProtKB">
        <authorList>
            <consortium name="RefSeq"/>
        </authorList>
    </citation>
    <scope>IDENTIFICATION</scope>
</reference>
<feature type="region of interest" description="Disordered" evidence="14">
    <location>
        <begin position="581"/>
        <end position="639"/>
    </location>
</feature>
<dbReference type="FunCoup" id="A0A1S3HFH5">
    <property type="interactions" value="252"/>
</dbReference>
<evidence type="ECO:0000256" key="3">
    <source>
        <dbReference type="ARBA" id="ARBA00012903"/>
    </source>
</evidence>
<organism evidence="17 18">
    <name type="scientific">Lingula anatina</name>
    <name type="common">Brachiopod</name>
    <name type="synonym">Lingula unguis</name>
    <dbReference type="NCBI Taxonomy" id="7574"/>
    <lineage>
        <taxon>Eukaryota</taxon>
        <taxon>Metazoa</taxon>
        <taxon>Spiralia</taxon>
        <taxon>Lophotrochozoa</taxon>
        <taxon>Brachiopoda</taxon>
        <taxon>Linguliformea</taxon>
        <taxon>Lingulata</taxon>
        <taxon>Lingulida</taxon>
        <taxon>Linguloidea</taxon>
        <taxon>Lingulidae</taxon>
        <taxon>Lingula</taxon>
    </lineage>
</organism>
<dbReference type="InterPro" id="IPR030564">
    <property type="entry name" value="Myotubularin"/>
</dbReference>
<feature type="compositionally biased region" description="Polar residues" evidence="14">
    <location>
        <begin position="587"/>
        <end position="606"/>
    </location>
</feature>
<gene>
    <name evidence="18" type="primary">LOC106154421</name>
</gene>
<evidence type="ECO:0000256" key="13">
    <source>
        <dbReference type="PROSITE-ProRule" id="PRU00091"/>
    </source>
</evidence>
<dbReference type="KEGG" id="lak:106154421"/>